<dbReference type="RefSeq" id="WP_060536012.1">
    <property type="nucleotide sequence ID" value="NZ_CP013023.1"/>
</dbReference>
<dbReference type="SUPFAM" id="SSF50939">
    <property type="entry name" value="Sialidases"/>
    <property type="match status" value="1"/>
</dbReference>
<gene>
    <name evidence="2" type="ORF">AR543_19100</name>
</gene>
<protein>
    <submittedName>
        <fullName evidence="2">Uncharacterized protein</fullName>
    </submittedName>
</protein>
<evidence type="ECO:0000313" key="3">
    <source>
        <dbReference type="Proteomes" id="UP000078148"/>
    </source>
</evidence>
<proteinExistence type="predicted"/>
<accession>A0A172ZJZ5</accession>
<dbReference type="Proteomes" id="UP000078148">
    <property type="component" value="Chromosome"/>
</dbReference>
<name>A0A172ZJZ5_9BACL</name>
<dbReference type="InterPro" id="IPR036278">
    <property type="entry name" value="Sialidase_sf"/>
</dbReference>
<evidence type="ECO:0000256" key="1">
    <source>
        <dbReference type="SAM" id="SignalP"/>
    </source>
</evidence>
<feature type="chain" id="PRO_5039135254" evidence="1">
    <location>
        <begin position="24"/>
        <end position="421"/>
    </location>
</feature>
<organism evidence="2 3">
    <name type="scientific">Paenibacillus bovis</name>
    <dbReference type="NCBI Taxonomy" id="1616788"/>
    <lineage>
        <taxon>Bacteria</taxon>
        <taxon>Bacillati</taxon>
        <taxon>Bacillota</taxon>
        <taxon>Bacilli</taxon>
        <taxon>Bacillales</taxon>
        <taxon>Paenibacillaceae</taxon>
        <taxon>Paenibacillus</taxon>
    </lineage>
</organism>
<feature type="signal peptide" evidence="1">
    <location>
        <begin position="1"/>
        <end position="23"/>
    </location>
</feature>
<dbReference type="OrthoDB" id="568945at2"/>
<dbReference type="AlphaFoldDB" id="A0A172ZJZ5"/>
<evidence type="ECO:0000313" key="2">
    <source>
        <dbReference type="EMBL" id="ANF97918.1"/>
    </source>
</evidence>
<sequence>MKIRKMIAPALLAGCIMITGSSAFPVNGYTAKASQTANVDVTSRLQLLGQPFNNEPYARNVWDMQVFDGKIYLGHGNSSNSKPSPNAGPVPIIYYDPQTGKFITQKVVVNNAKTGKQETREVTDDEQIDTFKIFRNKLYIPGNDSVVPGWEYGNYYELNGDHWNEYQNLPGGIHVYDMAYYQGNLFAAIGTEDAPVVLISGDNGKTWKEFAKIDGLGSRTYKFFQFKGMLYASAIIIPDNKTWDDETNLLAIDKNLNIHQQKVTGKTLLPGMSFVAKAGSSPYKKISKTVVLNNQLVYIAGELYNDSQIMPESLIAAKTLDKARSIQLPDPNARPTDMIVRGKMLYLLTYTKQSDGSYISRVYKTRNLNKWTEVLKFKQDTYAKSLEEYHGDFYFGLGTDTDPISESAGKILRIKAADLPQ</sequence>
<keyword evidence="1" id="KW-0732">Signal</keyword>
<reference evidence="3" key="1">
    <citation type="submission" date="2015-10" db="EMBL/GenBank/DDBJ databases">
        <title>Genome of Paenibacillus bovis sp. nov.</title>
        <authorList>
            <person name="Wu Z."/>
            <person name="Gao C."/>
            <person name="Liu Z."/>
            <person name="Zheng H."/>
        </authorList>
    </citation>
    <scope>NUCLEOTIDE SEQUENCE [LARGE SCALE GENOMIC DNA]</scope>
    <source>
        <strain evidence="3">BD3526</strain>
    </source>
</reference>
<reference evidence="2 3" key="2">
    <citation type="journal article" date="2016" name="Int. J. Syst. Evol. Microbiol.">
        <title>Paenibacillus bovis sp. nov., isolated from raw yak (Bos grunniens) milk.</title>
        <authorList>
            <person name="Gao C."/>
            <person name="Han J."/>
            <person name="Liu Z."/>
            <person name="Xu X."/>
            <person name="Hang F."/>
            <person name="Wu Z."/>
        </authorList>
    </citation>
    <scope>NUCLEOTIDE SEQUENCE [LARGE SCALE GENOMIC DNA]</scope>
    <source>
        <strain evidence="2 3">BD3526</strain>
    </source>
</reference>
<dbReference type="KEGG" id="pbv:AR543_19100"/>
<keyword evidence="3" id="KW-1185">Reference proteome</keyword>
<dbReference type="EMBL" id="CP013023">
    <property type="protein sequence ID" value="ANF97918.1"/>
    <property type="molecule type" value="Genomic_DNA"/>
</dbReference>